<protein>
    <submittedName>
        <fullName evidence="3">Oxidoreductase</fullName>
    </submittedName>
</protein>
<reference evidence="3" key="2">
    <citation type="submission" date="2022-01" db="EMBL/GenBank/DDBJ databases">
        <authorList>
            <person name="Yamashiro T."/>
            <person name="Shiraishi A."/>
            <person name="Satake H."/>
            <person name="Nakayama K."/>
        </authorList>
    </citation>
    <scope>NUCLEOTIDE SEQUENCE</scope>
</reference>
<evidence type="ECO:0000313" key="3">
    <source>
        <dbReference type="EMBL" id="GJU08612.1"/>
    </source>
</evidence>
<evidence type="ECO:0000259" key="2">
    <source>
        <dbReference type="Pfam" id="PF09791"/>
    </source>
</evidence>
<keyword evidence="4" id="KW-1185">Reference proteome</keyword>
<reference evidence="3" key="1">
    <citation type="journal article" date="2022" name="Int. J. Mol. Sci.">
        <title>Draft Genome of Tanacetum Coccineum: Genomic Comparison of Closely Related Tanacetum-Family Plants.</title>
        <authorList>
            <person name="Yamashiro T."/>
            <person name="Shiraishi A."/>
            <person name="Nakayama K."/>
            <person name="Satake H."/>
        </authorList>
    </citation>
    <scope>NUCLEOTIDE SEQUENCE</scope>
</reference>
<dbReference type="Pfam" id="PF09791">
    <property type="entry name" value="Oxidored-like"/>
    <property type="match status" value="1"/>
</dbReference>
<dbReference type="Proteomes" id="UP001151760">
    <property type="component" value="Unassembled WGS sequence"/>
</dbReference>
<dbReference type="InterPro" id="IPR019180">
    <property type="entry name" value="Oxidoreductase-like_N"/>
</dbReference>
<feature type="compositionally biased region" description="Basic and acidic residues" evidence="1">
    <location>
        <begin position="74"/>
        <end position="96"/>
    </location>
</feature>
<organism evidence="3 4">
    <name type="scientific">Tanacetum coccineum</name>
    <dbReference type="NCBI Taxonomy" id="301880"/>
    <lineage>
        <taxon>Eukaryota</taxon>
        <taxon>Viridiplantae</taxon>
        <taxon>Streptophyta</taxon>
        <taxon>Embryophyta</taxon>
        <taxon>Tracheophyta</taxon>
        <taxon>Spermatophyta</taxon>
        <taxon>Magnoliopsida</taxon>
        <taxon>eudicotyledons</taxon>
        <taxon>Gunneridae</taxon>
        <taxon>Pentapetalae</taxon>
        <taxon>asterids</taxon>
        <taxon>campanulids</taxon>
        <taxon>Asterales</taxon>
        <taxon>Asteraceae</taxon>
        <taxon>Asteroideae</taxon>
        <taxon>Anthemideae</taxon>
        <taxon>Anthemidinae</taxon>
        <taxon>Tanacetum</taxon>
    </lineage>
</organism>
<feature type="compositionally biased region" description="Pro residues" evidence="1">
    <location>
        <begin position="9"/>
        <end position="28"/>
    </location>
</feature>
<feature type="domain" description="Oxidoreductase-like" evidence="2">
    <location>
        <begin position="89"/>
        <end position="129"/>
    </location>
</feature>
<accession>A0ABQ5JAP7</accession>
<dbReference type="PANTHER" id="PTHR21193">
    <property type="entry name" value="OXIDOREDUCTASE-LIKE DOMAIN-CONTAINING PROTEIN 1"/>
    <property type="match status" value="1"/>
</dbReference>
<evidence type="ECO:0000256" key="1">
    <source>
        <dbReference type="SAM" id="MobiDB-lite"/>
    </source>
</evidence>
<dbReference type="EMBL" id="BQNB010021647">
    <property type="protein sequence ID" value="GJU08612.1"/>
    <property type="molecule type" value="Genomic_DNA"/>
</dbReference>
<comment type="caution">
    <text evidence="3">The sequence shown here is derived from an EMBL/GenBank/DDBJ whole genome shotgun (WGS) entry which is preliminary data.</text>
</comment>
<name>A0ABQ5JAP7_9ASTR</name>
<evidence type="ECO:0000313" key="4">
    <source>
        <dbReference type="Proteomes" id="UP001151760"/>
    </source>
</evidence>
<feature type="region of interest" description="Disordered" evidence="1">
    <location>
        <begin position="1"/>
        <end position="30"/>
    </location>
</feature>
<dbReference type="InterPro" id="IPR039251">
    <property type="entry name" value="OXLD1"/>
</dbReference>
<sequence length="139" mass="15393">MEWNHSPFPTKPPFQQPPSTSSPPPPNPRHVTVIIQSMKSSLPQRFTKSIQFPLRTLNIRSNHNLNSIMNDSGANKKDAKSGDAVKEPVKVPEPPEKPLAGDCCGSGCVRCVWDVYYDELEEYNKIVKDVTDSASSKAS</sequence>
<feature type="compositionally biased region" description="Polar residues" evidence="1">
    <location>
        <begin position="64"/>
        <end position="73"/>
    </location>
</feature>
<gene>
    <name evidence="3" type="ORF">Tco_1125042</name>
</gene>
<dbReference type="PANTHER" id="PTHR21193:SF3">
    <property type="entry name" value="OXIDOREDUCTASE-LIKE DOMAIN-CONTAINING PROTEIN 1"/>
    <property type="match status" value="1"/>
</dbReference>
<feature type="region of interest" description="Disordered" evidence="1">
    <location>
        <begin position="64"/>
        <end position="97"/>
    </location>
</feature>
<proteinExistence type="predicted"/>